<comment type="caution">
    <text evidence="12">The sequence shown here is derived from an EMBL/GenBank/DDBJ whole genome shotgun (WGS) entry which is preliminary data.</text>
</comment>
<dbReference type="InterPro" id="IPR014729">
    <property type="entry name" value="Rossmann-like_a/b/a_fold"/>
</dbReference>
<evidence type="ECO:0000313" key="13">
    <source>
        <dbReference type="Proteomes" id="UP000177382"/>
    </source>
</evidence>
<dbReference type="PRINTS" id="PR01040">
    <property type="entry name" value="TRNASYNTHTYR"/>
</dbReference>
<evidence type="ECO:0000256" key="7">
    <source>
        <dbReference type="ARBA" id="ARBA00048248"/>
    </source>
</evidence>
<keyword evidence="6 10" id="KW-0030">Aminoacyl-tRNA synthetase</keyword>
<dbReference type="InterPro" id="IPR002305">
    <property type="entry name" value="aa-tRNA-synth_Ic"/>
</dbReference>
<dbReference type="Gene3D" id="3.10.290.10">
    <property type="entry name" value="RNA-binding S4 domain"/>
    <property type="match status" value="1"/>
</dbReference>
<dbReference type="Proteomes" id="UP000177382">
    <property type="component" value="Unassembled WGS sequence"/>
</dbReference>
<keyword evidence="9" id="KW-0694">RNA-binding</keyword>
<reference evidence="12 13" key="1">
    <citation type="journal article" date="2016" name="Nat. Commun.">
        <title>Thousands of microbial genomes shed light on interconnected biogeochemical processes in an aquifer system.</title>
        <authorList>
            <person name="Anantharaman K."/>
            <person name="Brown C.T."/>
            <person name="Hug L.A."/>
            <person name="Sharon I."/>
            <person name="Castelle C.J."/>
            <person name="Probst A.J."/>
            <person name="Thomas B.C."/>
            <person name="Singh A."/>
            <person name="Wilkins M.J."/>
            <person name="Karaoz U."/>
            <person name="Brodie E.L."/>
            <person name="Williams K.H."/>
            <person name="Hubbard S.S."/>
            <person name="Banfield J.F."/>
        </authorList>
    </citation>
    <scope>NUCLEOTIDE SEQUENCE [LARGE SCALE GENOMIC DNA]</scope>
</reference>
<evidence type="ECO:0000256" key="3">
    <source>
        <dbReference type="ARBA" id="ARBA00022741"/>
    </source>
</evidence>
<dbReference type="CDD" id="cd00165">
    <property type="entry name" value="S4"/>
    <property type="match status" value="1"/>
</dbReference>
<keyword evidence="5 10" id="KW-0648">Protein biosynthesis</keyword>
<name>A0A1F7XK52_9BACT</name>
<dbReference type="SUPFAM" id="SSF52374">
    <property type="entry name" value="Nucleotidylyl transferase"/>
    <property type="match status" value="1"/>
</dbReference>
<gene>
    <name evidence="12" type="ORF">A2V97_02075</name>
</gene>
<dbReference type="Pfam" id="PF00579">
    <property type="entry name" value="tRNA-synt_1b"/>
    <property type="match status" value="1"/>
</dbReference>
<dbReference type="GO" id="GO:0004831">
    <property type="term" value="F:tyrosine-tRNA ligase activity"/>
    <property type="evidence" value="ECO:0007669"/>
    <property type="project" value="UniProtKB-UniRule"/>
</dbReference>
<dbReference type="AlphaFoldDB" id="A0A1F7XK52"/>
<evidence type="ECO:0000313" key="12">
    <source>
        <dbReference type="EMBL" id="OGM15396.1"/>
    </source>
</evidence>
<accession>A0A1F7XK52</accession>
<keyword evidence="3 10" id="KW-0547">Nucleotide-binding</keyword>
<keyword evidence="4 10" id="KW-0067">ATP-binding</keyword>
<evidence type="ECO:0000259" key="11">
    <source>
        <dbReference type="SMART" id="SM00363"/>
    </source>
</evidence>
<comment type="similarity">
    <text evidence="10">Belongs to the class-I aminoacyl-tRNA synthetase family.</text>
</comment>
<dbReference type="CDD" id="cd00805">
    <property type="entry name" value="TyrRS_core"/>
    <property type="match status" value="1"/>
</dbReference>
<dbReference type="PROSITE" id="PS50889">
    <property type="entry name" value="S4"/>
    <property type="match status" value="1"/>
</dbReference>
<proteinExistence type="inferred from homology"/>
<evidence type="ECO:0000256" key="9">
    <source>
        <dbReference type="PROSITE-ProRule" id="PRU00182"/>
    </source>
</evidence>
<evidence type="ECO:0000256" key="6">
    <source>
        <dbReference type="ARBA" id="ARBA00023146"/>
    </source>
</evidence>
<dbReference type="NCBIfam" id="TIGR00234">
    <property type="entry name" value="tyrS"/>
    <property type="match status" value="1"/>
</dbReference>
<dbReference type="GO" id="GO:0006437">
    <property type="term" value="P:tyrosyl-tRNA aminoacylation"/>
    <property type="evidence" value="ECO:0007669"/>
    <property type="project" value="UniProtKB-UniRule"/>
</dbReference>
<organism evidence="12 13">
    <name type="scientific">Candidatus Woesebacteria bacterium RBG_16_42_24</name>
    <dbReference type="NCBI Taxonomy" id="1802485"/>
    <lineage>
        <taxon>Bacteria</taxon>
        <taxon>Candidatus Woeseibacteriota</taxon>
    </lineage>
</organism>
<dbReference type="InterPro" id="IPR036986">
    <property type="entry name" value="S4_RNA-bd_sf"/>
</dbReference>
<evidence type="ECO:0000256" key="5">
    <source>
        <dbReference type="ARBA" id="ARBA00022917"/>
    </source>
</evidence>
<dbReference type="InterPro" id="IPR002942">
    <property type="entry name" value="S4_RNA-bd"/>
</dbReference>
<comment type="catalytic activity">
    <reaction evidence="7">
        <text>tRNA(Tyr) + L-tyrosine + ATP = L-tyrosyl-tRNA(Tyr) + AMP + diphosphate + H(+)</text>
        <dbReference type="Rhea" id="RHEA:10220"/>
        <dbReference type="Rhea" id="RHEA-COMP:9706"/>
        <dbReference type="Rhea" id="RHEA-COMP:9707"/>
        <dbReference type="ChEBI" id="CHEBI:15378"/>
        <dbReference type="ChEBI" id="CHEBI:30616"/>
        <dbReference type="ChEBI" id="CHEBI:33019"/>
        <dbReference type="ChEBI" id="CHEBI:58315"/>
        <dbReference type="ChEBI" id="CHEBI:78442"/>
        <dbReference type="ChEBI" id="CHEBI:78536"/>
        <dbReference type="ChEBI" id="CHEBI:456215"/>
        <dbReference type="EC" id="6.1.1.1"/>
    </reaction>
</comment>
<dbReference type="GO" id="GO:0005829">
    <property type="term" value="C:cytosol"/>
    <property type="evidence" value="ECO:0007669"/>
    <property type="project" value="TreeGrafter"/>
</dbReference>
<dbReference type="SMART" id="SM00363">
    <property type="entry name" value="S4"/>
    <property type="match status" value="1"/>
</dbReference>
<protein>
    <recommendedName>
        <fullName evidence="1 8">Tyrosine--tRNA ligase</fullName>
        <ecNumber evidence="1 8">6.1.1.1</ecNumber>
    </recommendedName>
</protein>
<dbReference type="STRING" id="1802485.A2V97_02075"/>
<keyword evidence="2 10" id="KW-0436">Ligase</keyword>
<dbReference type="PANTHER" id="PTHR11766:SF1">
    <property type="entry name" value="TYROSINE--TRNA LIGASE"/>
    <property type="match status" value="1"/>
</dbReference>
<evidence type="ECO:0000256" key="1">
    <source>
        <dbReference type="ARBA" id="ARBA00013160"/>
    </source>
</evidence>
<dbReference type="Gene3D" id="1.10.240.10">
    <property type="entry name" value="Tyrosyl-Transfer RNA Synthetase"/>
    <property type="match status" value="1"/>
</dbReference>
<dbReference type="InterPro" id="IPR002307">
    <property type="entry name" value="Tyr-tRNA-ligase"/>
</dbReference>
<evidence type="ECO:0000256" key="8">
    <source>
        <dbReference type="NCBIfam" id="TIGR00234"/>
    </source>
</evidence>
<dbReference type="GO" id="GO:0005524">
    <property type="term" value="F:ATP binding"/>
    <property type="evidence" value="ECO:0007669"/>
    <property type="project" value="UniProtKB-KW"/>
</dbReference>
<dbReference type="InterPro" id="IPR024088">
    <property type="entry name" value="Tyr-tRNA-ligase_bac-type"/>
</dbReference>
<dbReference type="EMBL" id="MGFX01000006">
    <property type="protein sequence ID" value="OGM15396.1"/>
    <property type="molecule type" value="Genomic_DNA"/>
</dbReference>
<sequence length="382" mass="43152">MDIDQVLTRGVAEILPSRDGLIKLMSSRKIKLYQGFDPSMPSLHLGNLVGLFKLRQFQKLGHEVIFLIGDFTGMIGDPSDKLIARKKLNREEVIKNTEKWKEQISKVLDFGGENPAKILYNSEWNDKKTFKDLIDIASNFTVQQMIERDMFDLRLKKNEPIYLSEFLYPIAQGIDSLEMEVDLEVGGSDQIFNMLAGRTLLKTFKGREKYVLATKLLVDKDGNKVGKTTGNALFLDSTPENFYAGILSFPDETILPGFELLTEEDLVGLEEKIRKDPMGEKKRLASEIVDMLWGNDSVEPSQEYFETTFQERKPKYNTEVDTRGTLALTIAPYTSLASISDAKRLIDAGAVEIGGKVIKDTNYKPKSGDEIKVGKKNFLKVK</sequence>
<dbReference type="SUPFAM" id="SSF55174">
    <property type="entry name" value="Alpha-L RNA-binding motif"/>
    <property type="match status" value="1"/>
</dbReference>
<dbReference type="GO" id="GO:0003723">
    <property type="term" value="F:RNA binding"/>
    <property type="evidence" value="ECO:0007669"/>
    <property type="project" value="UniProtKB-KW"/>
</dbReference>
<evidence type="ECO:0000256" key="4">
    <source>
        <dbReference type="ARBA" id="ARBA00022840"/>
    </source>
</evidence>
<dbReference type="EC" id="6.1.1.1" evidence="1 8"/>
<feature type="domain" description="RNA-binding S4" evidence="11">
    <location>
        <begin position="326"/>
        <end position="380"/>
    </location>
</feature>
<dbReference type="PANTHER" id="PTHR11766">
    <property type="entry name" value="TYROSYL-TRNA SYNTHETASE"/>
    <property type="match status" value="1"/>
</dbReference>
<dbReference type="Gene3D" id="3.40.50.620">
    <property type="entry name" value="HUPs"/>
    <property type="match status" value="1"/>
</dbReference>
<dbReference type="Pfam" id="PF01479">
    <property type="entry name" value="S4"/>
    <property type="match status" value="1"/>
</dbReference>
<evidence type="ECO:0000256" key="10">
    <source>
        <dbReference type="RuleBase" id="RU363036"/>
    </source>
</evidence>
<evidence type="ECO:0000256" key="2">
    <source>
        <dbReference type="ARBA" id="ARBA00022598"/>
    </source>
</evidence>